<dbReference type="RefSeq" id="WP_068388384.1">
    <property type="nucleotide sequence ID" value="NZ_LSZO01000068.1"/>
</dbReference>
<dbReference type="PROSITE" id="PS51318">
    <property type="entry name" value="TAT"/>
    <property type="match status" value="1"/>
</dbReference>
<dbReference type="PANTHER" id="PTHR30290">
    <property type="entry name" value="PERIPLASMIC BINDING COMPONENT OF ABC TRANSPORTER"/>
    <property type="match status" value="1"/>
</dbReference>
<dbReference type="Pfam" id="PF00496">
    <property type="entry name" value="SBP_bac_5"/>
    <property type="match status" value="1"/>
</dbReference>
<evidence type="ECO:0000313" key="6">
    <source>
        <dbReference type="EMBL" id="KXU38790.1"/>
    </source>
</evidence>
<dbReference type="GO" id="GO:0043190">
    <property type="term" value="C:ATP-binding cassette (ABC) transporter complex"/>
    <property type="evidence" value="ECO:0007669"/>
    <property type="project" value="InterPro"/>
</dbReference>
<proteinExistence type="predicted"/>
<gene>
    <name evidence="6" type="ORF">AXE65_00705</name>
</gene>
<dbReference type="Gene3D" id="3.90.76.10">
    <property type="entry name" value="Dipeptide-binding Protein, Domain 1"/>
    <property type="match status" value="1"/>
</dbReference>
<dbReference type="GO" id="GO:0015833">
    <property type="term" value="P:peptide transport"/>
    <property type="evidence" value="ECO:0007669"/>
    <property type="project" value="UniProtKB-KW"/>
</dbReference>
<evidence type="ECO:0000256" key="4">
    <source>
        <dbReference type="SAM" id="SignalP"/>
    </source>
</evidence>
<name>A0A139SWI5_9GAMM</name>
<feature type="domain" description="Solute-binding protein family 5" evidence="5">
    <location>
        <begin position="89"/>
        <end position="428"/>
    </location>
</feature>
<keyword evidence="2" id="KW-0571">Peptide transport</keyword>
<dbReference type="InterPro" id="IPR019546">
    <property type="entry name" value="TAT_signal_bac_arc"/>
</dbReference>
<reference evidence="6 7" key="1">
    <citation type="submission" date="2016-02" db="EMBL/GenBank/DDBJ databases">
        <authorList>
            <person name="Wen L."/>
            <person name="He K."/>
            <person name="Yang H."/>
        </authorList>
    </citation>
    <scope>NUCLEOTIDE SEQUENCE [LARGE SCALE GENOMIC DNA]</scope>
    <source>
        <strain evidence="6 7">CV58</strain>
    </source>
</reference>
<dbReference type="InterPro" id="IPR039424">
    <property type="entry name" value="SBP_5"/>
</dbReference>
<dbReference type="InterPro" id="IPR000914">
    <property type="entry name" value="SBP_5_dom"/>
</dbReference>
<dbReference type="PIRSF" id="PIRSF002741">
    <property type="entry name" value="MppA"/>
    <property type="match status" value="1"/>
</dbReference>
<dbReference type="SUPFAM" id="SSF53850">
    <property type="entry name" value="Periplasmic binding protein-like II"/>
    <property type="match status" value="1"/>
</dbReference>
<keyword evidence="1 4" id="KW-0732">Signal</keyword>
<keyword evidence="3" id="KW-0653">Protein transport</keyword>
<comment type="caution">
    <text evidence="6">The sequence shown here is derived from an EMBL/GenBank/DDBJ whole genome shotgun (WGS) entry which is preliminary data.</text>
</comment>
<feature type="signal peptide" evidence="4">
    <location>
        <begin position="1"/>
        <end position="34"/>
    </location>
</feature>
<dbReference type="Proteomes" id="UP000072660">
    <property type="component" value="Unassembled WGS sequence"/>
</dbReference>
<accession>A0A139SWI5</accession>
<dbReference type="GO" id="GO:0030288">
    <property type="term" value="C:outer membrane-bounded periplasmic space"/>
    <property type="evidence" value="ECO:0007669"/>
    <property type="project" value="UniProtKB-ARBA"/>
</dbReference>
<organism evidence="6 7">
    <name type="scientific">Ventosimonas gracilis</name>
    <dbReference type="NCBI Taxonomy" id="1680762"/>
    <lineage>
        <taxon>Bacteria</taxon>
        <taxon>Pseudomonadati</taxon>
        <taxon>Pseudomonadota</taxon>
        <taxon>Gammaproteobacteria</taxon>
        <taxon>Pseudomonadales</taxon>
        <taxon>Ventosimonadaceae</taxon>
        <taxon>Ventosimonas</taxon>
    </lineage>
</organism>
<feature type="chain" id="PRO_5007299445" evidence="4">
    <location>
        <begin position="35"/>
        <end position="522"/>
    </location>
</feature>
<dbReference type="CDD" id="cd08503">
    <property type="entry name" value="PBP2_NikA_DppA_OppA_like_17"/>
    <property type="match status" value="1"/>
</dbReference>
<keyword evidence="7" id="KW-1185">Reference proteome</keyword>
<dbReference type="EMBL" id="LSZO01000068">
    <property type="protein sequence ID" value="KXU38790.1"/>
    <property type="molecule type" value="Genomic_DNA"/>
</dbReference>
<dbReference type="OrthoDB" id="9801912at2"/>
<keyword evidence="3" id="KW-0813">Transport</keyword>
<evidence type="ECO:0000313" key="7">
    <source>
        <dbReference type="Proteomes" id="UP000072660"/>
    </source>
</evidence>
<evidence type="ECO:0000256" key="3">
    <source>
        <dbReference type="ARBA" id="ARBA00022927"/>
    </source>
</evidence>
<evidence type="ECO:0000256" key="1">
    <source>
        <dbReference type="ARBA" id="ARBA00022729"/>
    </source>
</evidence>
<dbReference type="InterPro" id="IPR006311">
    <property type="entry name" value="TAT_signal"/>
</dbReference>
<dbReference type="Gene3D" id="3.10.105.10">
    <property type="entry name" value="Dipeptide-binding Protein, Domain 3"/>
    <property type="match status" value="1"/>
</dbReference>
<dbReference type="NCBIfam" id="TIGR01409">
    <property type="entry name" value="TAT_signal_seq"/>
    <property type="match status" value="1"/>
</dbReference>
<protein>
    <submittedName>
        <fullName evidence="6">Peptide ABC transporter substrate-binding protein</fullName>
    </submittedName>
</protein>
<dbReference type="AlphaFoldDB" id="A0A139SWI5"/>
<dbReference type="GO" id="GO:1904680">
    <property type="term" value="F:peptide transmembrane transporter activity"/>
    <property type="evidence" value="ECO:0007669"/>
    <property type="project" value="TreeGrafter"/>
</dbReference>
<evidence type="ECO:0000259" key="5">
    <source>
        <dbReference type="Pfam" id="PF00496"/>
    </source>
</evidence>
<dbReference type="InterPro" id="IPR030678">
    <property type="entry name" value="Peptide/Ni-bd"/>
</dbReference>
<evidence type="ECO:0000256" key="2">
    <source>
        <dbReference type="ARBA" id="ARBA00022856"/>
    </source>
</evidence>
<sequence>MNQLLGGSRRDFLRTTALAGCALASSGLWLPASAAEPKAPKKGGLFKLGLGGASSTNSMDPGSWDDTFCFVGFSAIHNTLFEIAPDGSVQPELAESFEVSADARIWTLKLRQGVTFHNGKSMTAEDVVASIRPHFGKDSQSVAKALLGSLVDVRVREAGVVEFELSAGNLDFPSVLADYHLVILPSENGVADWRSGVGAGAYQLKTFEPGVRMQMTKNPNYWKSHRGHFDGAEIVGINDGAARTNALLSGAVDVINNVDFKTIGLLARNPNLVIEQTEGAFHYSFPMLCDDAQFKDNNVRLAVKHAVNRKALLDTALRGYGQVGNDHPVRATDRFFNKDLPQREYDPDKARFYLKQAGQDGLKIRLIASDAAFLGAVDAAILMKEQAKAAGIEIDVVREPADGFWAKNWGKSPFITSFYYSSITPDRIFSLGYAKDAPWNETHWDNPRFNELLAASRVQRDLALRHEIYNEMQQLCRDEGGALIPLFGNAVAARSKRVTHSGQLAPWSEMDGLRLIERWWQA</sequence>
<dbReference type="Gene3D" id="3.40.190.10">
    <property type="entry name" value="Periplasmic binding protein-like II"/>
    <property type="match status" value="1"/>
</dbReference>
<dbReference type="GO" id="GO:0015031">
    <property type="term" value="P:protein transport"/>
    <property type="evidence" value="ECO:0007669"/>
    <property type="project" value="UniProtKB-KW"/>
</dbReference>